<evidence type="ECO:0000313" key="1">
    <source>
        <dbReference type="EMBL" id="CAG8762080.1"/>
    </source>
</evidence>
<evidence type="ECO:0000313" key="2">
    <source>
        <dbReference type="Proteomes" id="UP000789702"/>
    </source>
</evidence>
<proteinExistence type="predicted"/>
<comment type="caution">
    <text evidence="1">The sequence shown here is derived from an EMBL/GenBank/DDBJ whole genome shotgun (WGS) entry which is preliminary data.</text>
</comment>
<name>A0ACA9QRR6_9GLOM</name>
<dbReference type="Proteomes" id="UP000789702">
    <property type="component" value="Unassembled WGS sequence"/>
</dbReference>
<sequence length="173" mass="19784">SLSHILLLQADDYSDLQIKKFFKDTFEELRKDIRVNILGKEKLSKNIKSTLREYIETALDEEGGLNELRKLIIESYSKEFDIAEEHEIFLKMQLLFQQLANNIPIHLSKEKTSEGTLGANIISPILCIFFHDVSIHPTTWPNTSSSSAKVRKLANDDPTRAKQPDMIGNILNN</sequence>
<keyword evidence="2" id="KW-1185">Reference proteome</keyword>
<protein>
    <submittedName>
        <fullName evidence="1">14112_t:CDS:1</fullName>
    </submittedName>
</protein>
<feature type="non-terminal residue" evidence="1">
    <location>
        <position position="173"/>
    </location>
</feature>
<feature type="non-terminal residue" evidence="1">
    <location>
        <position position="1"/>
    </location>
</feature>
<accession>A0ACA9QRR6</accession>
<organism evidence="1 2">
    <name type="scientific">Dentiscutata heterogama</name>
    <dbReference type="NCBI Taxonomy" id="1316150"/>
    <lineage>
        <taxon>Eukaryota</taxon>
        <taxon>Fungi</taxon>
        <taxon>Fungi incertae sedis</taxon>
        <taxon>Mucoromycota</taxon>
        <taxon>Glomeromycotina</taxon>
        <taxon>Glomeromycetes</taxon>
        <taxon>Diversisporales</taxon>
        <taxon>Gigasporaceae</taxon>
        <taxon>Dentiscutata</taxon>
    </lineage>
</organism>
<dbReference type="EMBL" id="CAJVPU010051851">
    <property type="protein sequence ID" value="CAG8762080.1"/>
    <property type="molecule type" value="Genomic_DNA"/>
</dbReference>
<gene>
    <name evidence="1" type="ORF">DHETER_LOCUS15326</name>
</gene>
<reference evidence="1" key="1">
    <citation type="submission" date="2021-06" db="EMBL/GenBank/DDBJ databases">
        <authorList>
            <person name="Kallberg Y."/>
            <person name="Tangrot J."/>
            <person name="Rosling A."/>
        </authorList>
    </citation>
    <scope>NUCLEOTIDE SEQUENCE</scope>
    <source>
        <strain evidence="1">IL203A</strain>
    </source>
</reference>